<keyword evidence="8 9" id="KW-0624">Polysaccharide degradation</keyword>
<evidence type="ECO:0000256" key="3">
    <source>
        <dbReference type="ARBA" id="ARBA00022729"/>
    </source>
</evidence>
<sequence>MPSFPALSRNLPLPSLDAFLQTRALFILTSSAFGIAAASYIAQVPLTPTYELFSHQLTHAPLEDFIKFENSVALPAILQNIGPDGINAGGAAPGIVVASPSKTDPNYFYTWTRDSALTLKVLVEAFIAGEIALQPTIENYLAAQAGLETVSNPSGDLTNGAGLGEPKFNVDQTAFIGTWGRPQRDGPALRVTSLIAYANWLISKDQITIVVSDIWPILANDLAYIGQYWNQTTFDLWEEVHGSSFFTTAVQYRALVEGEILAVRIKKSCRSCLSQSPQILCFLQRFWNGKFISANINVNNDRAGKDVNTLLASVYTFDPSAHCDDTTFQPCSPKALANHKAVTDSFRSIYAINTAIPRGVALAVGRYPEDTYQGGNPWYLTTLAAAELLYDALYQYSILGHITITPTSHPFFFDLVPSITVGTYTSSSPIYRTLISAIRNYADGFISVVHKYAPATGLLAEQFSRTDGSPLSAANLTWSYAAFLTATARRKGQVPGSWGSNTSDALPSTCKATSAKGTYAPPCAIATSVAVTFREVVTTTYGENVYISGSVSELGRWDIELAIALSAEFYTAEDPVWDATITLPLNMLVEYKYFKMEQDGKVMWERDLNRVFTVPAGCTGKTAKRDFWR</sequence>
<evidence type="ECO:0000256" key="11">
    <source>
        <dbReference type="PIRSR" id="PIRSR001031-2"/>
    </source>
</evidence>
<comment type="catalytic activity">
    <reaction evidence="1 9">
        <text>Hydrolysis of terminal (1-&gt;4)-linked alpha-D-glucose residues successively from non-reducing ends of the chains with release of beta-D-glucose.</text>
        <dbReference type="EC" id="3.2.1.3"/>
    </reaction>
</comment>
<gene>
    <name evidence="13" type="ORF">HETSPECPRED_004758</name>
</gene>
<dbReference type="InterPro" id="IPR013784">
    <property type="entry name" value="Carb-bd-like_fold"/>
</dbReference>
<evidence type="ECO:0000313" key="14">
    <source>
        <dbReference type="Proteomes" id="UP000664521"/>
    </source>
</evidence>
<dbReference type="Gene3D" id="1.50.10.10">
    <property type="match status" value="1"/>
</dbReference>
<dbReference type="AlphaFoldDB" id="A0A8H3EGA5"/>
<dbReference type="EMBL" id="CAJPDS010000003">
    <property type="protein sequence ID" value="CAF9904694.1"/>
    <property type="molecule type" value="Genomic_DNA"/>
</dbReference>
<dbReference type="FunFam" id="2.60.40.10:FF:000552">
    <property type="entry name" value="Related to glucoamylase"/>
    <property type="match status" value="1"/>
</dbReference>
<dbReference type="InterPro" id="IPR002044">
    <property type="entry name" value="CBM20"/>
</dbReference>
<organism evidence="13 14">
    <name type="scientific">Heterodermia speciosa</name>
    <dbReference type="NCBI Taxonomy" id="116794"/>
    <lineage>
        <taxon>Eukaryota</taxon>
        <taxon>Fungi</taxon>
        <taxon>Dikarya</taxon>
        <taxon>Ascomycota</taxon>
        <taxon>Pezizomycotina</taxon>
        <taxon>Lecanoromycetes</taxon>
        <taxon>OSLEUM clade</taxon>
        <taxon>Lecanoromycetidae</taxon>
        <taxon>Caliciales</taxon>
        <taxon>Physciaceae</taxon>
        <taxon>Heterodermia</taxon>
    </lineage>
</organism>
<dbReference type="OrthoDB" id="6123450at2759"/>
<dbReference type="InterPro" id="IPR012341">
    <property type="entry name" value="6hp_glycosidase-like_sf"/>
</dbReference>
<evidence type="ECO:0000256" key="10">
    <source>
        <dbReference type="PIRSR" id="PIRSR001031-1"/>
    </source>
</evidence>
<feature type="binding site" evidence="11">
    <location>
        <position position="179"/>
    </location>
    <ligand>
        <name>substrate</name>
    </ligand>
</feature>
<dbReference type="GO" id="GO:0000324">
    <property type="term" value="C:fungal-type vacuole"/>
    <property type="evidence" value="ECO:0007669"/>
    <property type="project" value="TreeGrafter"/>
</dbReference>
<evidence type="ECO:0000256" key="8">
    <source>
        <dbReference type="ARBA" id="ARBA00023326"/>
    </source>
</evidence>
<protein>
    <recommendedName>
        <fullName evidence="9">Glucoamylase</fullName>
        <ecNumber evidence="9">3.2.1.3</ecNumber>
    </recommendedName>
    <alternativeName>
        <fullName evidence="9">1,4-alpha-D-glucan glucohydrolase</fullName>
    </alternativeName>
    <alternativeName>
        <fullName evidence="9">Glucan 1,4-alpha-glucosidase</fullName>
    </alternativeName>
</protein>
<dbReference type="InterPro" id="IPR008928">
    <property type="entry name" value="6-hairpin_glycosidase_sf"/>
</dbReference>
<dbReference type="Pfam" id="PF00723">
    <property type="entry name" value="Glyco_hydro_15"/>
    <property type="match status" value="1"/>
</dbReference>
<evidence type="ECO:0000256" key="9">
    <source>
        <dbReference type="PIRNR" id="PIRNR001031"/>
    </source>
</evidence>
<dbReference type="InterPro" id="IPR000165">
    <property type="entry name" value="Glucoamylase"/>
</dbReference>
<dbReference type="FunFam" id="1.50.10.10:FF:000018">
    <property type="entry name" value="Glucoamylase"/>
    <property type="match status" value="1"/>
</dbReference>
<dbReference type="InterPro" id="IPR011613">
    <property type="entry name" value="GH15-like"/>
</dbReference>
<dbReference type="Proteomes" id="UP000664521">
    <property type="component" value="Unassembled WGS sequence"/>
</dbReference>
<feature type="domain" description="CBM20" evidence="12">
    <location>
        <begin position="523"/>
        <end position="629"/>
    </location>
</feature>
<keyword evidence="6 9" id="KW-0119">Carbohydrate metabolism</keyword>
<evidence type="ECO:0000256" key="2">
    <source>
        <dbReference type="ARBA" id="ARBA00006188"/>
    </source>
</evidence>
<dbReference type="SMART" id="SM01065">
    <property type="entry name" value="CBM_2"/>
    <property type="match status" value="1"/>
</dbReference>
<dbReference type="PRINTS" id="PR00736">
    <property type="entry name" value="GLHYDRLASE15"/>
</dbReference>
<dbReference type="GO" id="GO:0004339">
    <property type="term" value="F:glucan 1,4-alpha-glucosidase activity"/>
    <property type="evidence" value="ECO:0007669"/>
    <property type="project" value="UniProtKB-EC"/>
</dbReference>
<dbReference type="PROSITE" id="PS51166">
    <property type="entry name" value="CBM20"/>
    <property type="match status" value="1"/>
</dbReference>
<name>A0A8H3EGA5_9LECA</name>
<dbReference type="InterPro" id="IPR013783">
    <property type="entry name" value="Ig-like_fold"/>
</dbReference>
<evidence type="ECO:0000259" key="12">
    <source>
        <dbReference type="PROSITE" id="PS51166"/>
    </source>
</evidence>
<evidence type="ECO:0000256" key="6">
    <source>
        <dbReference type="ARBA" id="ARBA00023277"/>
    </source>
</evidence>
<evidence type="ECO:0000256" key="4">
    <source>
        <dbReference type="ARBA" id="ARBA00022801"/>
    </source>
</evidence>
<accession>A0A8H3EGA5</accession>
<dbReference type="GO" id="GO:2001070">
    <property type="term" value="F:starch binding"/>
    <property type="evidence" value="ECO:0007669"/>
    <property type="project" value="InterPro"/>
</dbReference>
<feature type="active site" description="Proton donor" evidence="10">
    <location>
        <position position="238"/>
    </location>
</feature>
<comment type="caution">
    <text evidence="13">The sequence shown here is derived from an EMBL/GenBank/DDBJ whole genome shotgun (WGS) entry which is preliminary data.</text>
</comment>
<comment type="similarity">
    <text evidence="2 9">Belongs to the glycosyl hydrolase 15 family.</text>
</comment>
<dbReference type="Pfam" id="PF00686">
    <property type="entry name" value="CBM_20"/>
    <property type="match status" value="1"/>
</dbReference>
<keyword evidence="3" id="KW-0732">Signal</keyword>
<evidence type="ECO:0000256" key="7">
    <source>
        <dbReference type="ARBA" id="ARBA00023295"/>
    </source>
</evidence>
<evidence type="ECO:0000256" key="1">
    <source>
        <dbReference type="ARBA" id="ARBA00001863"/>
    </source>
</evidence>
<evidence type="ECO:0000313" key="13">
    <source>
        <dbReference type="EMBL" id="CAF9904694.1"/>
    </source>
</evidence>
<keyword evidence="4 9" id="KW-0378">Hydrolase</keyword>
<keyword evidence="14" id="KW-1185">Reference proteome</keyword>
<keyword evidence="5" id="KW-0325">Glycoprotein</keyword>
<dbReference type="PANTHER" id="PTHR31616:SF12">
    <property type="entry name" value="GLUCOAMYLASE"/>
    <property type="match status" value="1"/>
</dbReference>
<dbReference type="SUPFAM" id="SSF48208">
    <property type="entry name" value="Six-hairpin glycosidases"/>
    <property type="match status" value="1"/>
</dbReference>
<dbReference type="CDD" id="cd05811">
    <property type="entry name" value="CBM20_glucoamylase"/>
    <property type="match status" value="1"/>
</dbReference>
<evidence type="ECO:0000256" key="5">
    <source>
        <dbReference type="ARBA" id="ARBA00023180"/>
    </source>
</evidence>
<dbReference type="EC" id="3.2.1.3" evidence="9"/>
<dbReference type="GO" id="GO:0000272">
    <property type="term" value="P:polysaccharide catabolic process"/>
    <property type="evidence" value="ECO:0007669"/>
    <property type="project" value="UniProtKB-KW"/>
</dbReference>
<dbReference type="PIRSF" id="PIRSF001031">
    <property type="entry name" value="Glu-a-glcsd_SBD"/>
    <property type="match status" value="1"/>
</dbReference>
<dbReference type="Gene3D" id="2.60.40.10">
    <property type="entry name" value="Immunoglobulins"/>
    <property type="match status" value="1"/>
</dbReference>
<dbReference type="PANTHER" id="PTHR31616">
    <property type="entry name" value="TREHALASE"/>
    <property type="match status" value="1"/>
</dbReference>
<dbReference type="InterPro" id="IPR008291">
    <property type="entry name" value="Glucoamylase_SBD"/>
</dbReference>
<proteinExistence type="inferred from homology"/>
<dbReference type="InterPro" id="IPR034836">
    <property type="entry name" value="CBM20_glucoamylase"/>
</dbReference>
<feature type="active site" description="Proton acceptor" evidence="10">
    <location>
        <position position="235"/>
    </location>
</feature>
<dbReference type="SUPFAM" id="SSF49452">
    <property type="entry name" value="Starch-binding domain-like"/>
    <property type="match status" value="1"/>
</dbReference>
<keyword evidence="7 9" id="KW-0326">Glycosidase</keyword>
<reference evidence="13" key="1">
    <citation type="submission" date="2021-03" db="EMBL/GenBank/DDBJ databases">
        <authorList>
            <person name="Tagirdzhanova G."/>
        </authorList>
    </citation>
    <scope>NUCLEOTIDE SEQUENCE</scope>
</reference>